<evidence type="ECO:0000313" key="3">
    <source>
        <dbReference type="Proteomes" id="UP001530400"/>
    </source>
</evidence>
<dbReference type="AlphaFoldDB" id="A0ABD3QNC5"/>
<dbReference type="InterPro" id="IPR002156">
    <property type="entry name" value="RNaseH_domain"/>
</dbReference>
<name>A0ABD3QNC5_9STRA</name>
<evidence type="ECO:0000313" key="2">
    <source>
        <dbReference type="EMBL" id="KAL3801918.1"/>
    </source>
</evidence>
<dbReference type="Proteomes" id="UP001530400">
    <property type="component" value="Unassembled WGS sequence"/>
</dbReference>
<feature type="domain" description="RNase H type-1" evidence="1">
    <location>
        <begin position="5"/>
        <end position="97"/>
    </location>
</feature>
<protein>
    <recommendedName>
        <fullName evidence="1">RNase H type-1 domain-containing protein</fullName>
    </recommendedName>
</protein>
<dbReference type="Pfam" id="PF13456">
    <property type="entry name" value="RVT_3"/>
    <property type="match status" value="1"/>
</dbReference>
<comment type="caution">
    <text evidence="2">The sequence shown here is derived from an EMBL/GenBank/DDBJ whole genome shotgun (WGS) entry which is preliminary data.</text>
</comment>
<organism evidence="2 3">
    <name type="scientific">Cyclotella atomus</name>
    <dbReference type="NCBI Taxonomy" id="382360"/>
    <lineage>
        <taxon>Eukaryota</taxon>
        <taxon>Sar</taxon>
        <taxon>Stramenopiles</taxon>
        <taxon>Ochrophyta</taxon>
        <taxon>Bacillariophyta</taxon>
        <taxon>Coscinodiscophyceae</taxon>
        <taxon>Thalassiosirophycidae</taxon>
        <taxon>Stephanodiscales</taxon>
        <taxon>Stephanodiscaceae</taxon>
        <taxon>Cyclotella</taxon>
    </lineage>
</organism>
<dbReference type="InterPro" id="IPR036397">
    <property type="entry name" value="RNaseH_sf"/>
</dbReference>
<reference evidence="2 3" key="1">
    <citation type="submission" date="2024-10" db="EMBL/GenBank/DDBJ databases">
        <title>Updated reference genomes for cyclostephanoid diatoms.</title>
        <authorList>
            <person name="Roberts W.R."/>
            <person name="Alverson A.J."/>
        </authorList>
    </citation>
    <scope>NUCLEOTIDE SEQUENCE [LARGE SCALE GENOMIC DNA]</scope>
    <source>
        <strain evidence="2 3">AJA010-31</strain>
    </source>
</reference>
<dbReference type="SUPFAM" id="SSF53098">
    <property type="entry name" value="Ribonuclease H-like"/>
    <property type="match status" value="1"/>
</dbReference>
<dbReference type="InterPro" id="IPR012337">
    <property type="entry name" value="RNaseH-like_sf"/>
</dbReference>
<dbReference type="EMBL" id="JALLPJ020000118">
    <property type="protein sequence ID" value="KAL3801918.1"/>
    <property type="molecule type" value="Genomic_DNA"/>
</dbReference>
<keyword evidence="3" id="KW-1185">Reference proteome</keyword>
<dbReference type="PANTHER" id="PTHR47723:SF19">
    <property type="entry name" value="POLYNUCLEOTIDYL TRANSFERASE, RIBONUCLEASE H-LIKE SUPERFAMILY PROTEIN"/>
    <property type="match status" value="1"/>
</dbReference>
<proteinExistence type="predicted"/>
<sequence length="109" mass="12478">MIATVIIEGHYFVTGDCTNNVAEYFGLCEGLSKLISSGHTVGKLHIKGDSELVINHMKGIHQVRKPKHLVNRKKSSYKFIHISRDRNARADVLAREAMEMQTDWDEDYY</sequence>
<accession>A0ABD3QNC5</accession>
<dbReference type="Gene3D" id="3.30.420.10">
    <property type="entry name" value="Ribonuclease H-like superfamily/Ribonuclease H"/>
    <property type="match status" value="1"/>
</dbReference>
<dbReference type="PANTHER" id="PTHR47723">
    <property type="entry name" value="OS05G0353850 PROTEIN"/>
    <property type="match status" value="1"/>
</dbReference>
<gene>
    <name evidence="2" type="ORF">ACHAWO_010690</name>
</gene>
<dbReference type="InterPro" id="IPR053151">
    <property type="entry name" value="RNase_H-like"/>
</dbReference>
<evidence type="ECO:0000259" key="1">
    <source>
        <dbReference type="Pfam" id="PF13456"/>
    </source>
</evidence>